<evidence type="ECO:0000256" key="3">
    <source>
        <dbReference type="ARBA" id="ARBA00022723"/>
    </source>
</evidence>
<dbReference type="GO" id="GO:0005886">
    <property type="term" value="C:plasma membrane"/>
    <property type="evidence" value="ECO:0007669"/>
    <property type="project" value="UniProtKB-SubCell"/>
</dbReference>
<keyword evidence="6" id="KW-0997">Cell inner membrane</keyword>
<feature type="binding site" evidence="6">
    <location>
        <position position="335"/>
    </location>
    <ligand>
        <name>Zn(2+)</name>
        <dbReference type="ChEBI" id="CHEBI:29105"/>
    </ligand>
</feature>
<dbReference type="InterPro" id="IPR018752">
    <property type="entry name" value="DabA"/>
</dbReference>
<evidence type="ECO:0000256" key="4">
    <source>
        <dbReference type="ARBA" id="ARBA00022833"/>
    </source>
</evidence>
<dbReference type="STRING" id="760192.Halhy_2331"/>
<keyword evidence="5 6" id="KW-0472">Membrane</keyword>
<dbReference type="Pfam" id="PF10070">
    <property type="entry name" value="DabA"/>
    <property type="match status" value="1"/>
</dbReference>
<keyword evidence="3 6" id="KW-0479">Metal-binding</keyword>
<evidence type="ECO:0000313" key="7">
    <source>
        <dbReference type="EMBL" id="AEE50208.1"/>
    </source>
</evidence>
<organism evidence="7 8">
    <name type="scientific">Haliscomenobacter hydrossis (strain ATCC 27775 / DSM 1100 / LMG 10767 / O)</name>
    <dbReference type="NCBI Taxonomy" id="760192"/>
    <lineage>
        <taxon>Bacteria</taxon>
        <taxon>Pseudomonadati</taxon>
        <taxon>Bacteroidota</taxon>
        <taxon>Saprospiria</taxon>
        <taxon>Saprospirales</taxon>
        <taxon>Haliscomenobacteraceae</taxon>
        <taxon>Haliscomenobacter</taxon>
    </lineage>
</organism>
<evidence type="ECO:0000256" key="1">
    <source>
        <dbReference type="ARBA" id="ARBA00022448"/>
    </source>
</evidence>
<proteinExistence type="inferred from homology"/>
<dbReference type="PANTHER" id="PTHR38344">
    <property type="entry name" value="UPF0753 PROTEIN AQ_863"/>
    <property type="match status" value="1"/>
</dbReference>
<dbReference type="eggNOG" id="COG3002">
    <property type="taxonomic scope" value="Bacteria"/>
</dbReference>
<dbReference type="KEGG" id="hhy:Halhy_2331"/>
<comment type="cofactor">
    <cofactor evidence="6">
        <name>Zn(2+)</name>
        <dbReference type="ChEBI" id="CHEBI:29105"/>
    </cofactor>
</comment>
<name>F4KV82_HALH1</name>
<protein>
    <recommendedName>
        <fullName evidence="6">Probable inorganic carbon transporter subunit DabA</fullName>
    </recommendedName>
</protein>
<sequence>MMSQATDLSSKFDEHHVLHEIKHYLPAQAPLKDFVHHNTLHAYQHLNFTEGTQKAATIFGYKVSLSIVEFRKLYQEGRINPQILDKVITERKGEEQHAEWLQKLLHQNYRKKSSPRIGALRGKWKVLYNLDMDSLVHPLLFRILCSFLDQGIAMWPFPVNEKSFLSAIRRMERHSDVSIFRRKRAKALLLDTKCEIADLLHILIGDESLYEQYLFDQQFAHQGWSGMITTVEAHPYTLLDERKLSLHDLIVFELLLEIDTLDFVRGENWQAMGQKFTERPHALFSKIPYSERTEVLSIWQEAFEWNYYDQVLAGIKHEKNIPAKRRTRNFQAAFCIDDREGSLRRYLELFDPECETFGTPGFFGVEFYFQPQGGKFFTKTCPAPMHPKFLIREEESSSKLEFDLHLLKQSHSSIGGWLISQTLGFWAGLRLFFNIFRPSMGPATASSLKHMDKYSKLTIECGEHPEKVNGLQVGYSIDEMVTRVETVLRSIGLIKDFAPLVYIVGHGASSVNNPYYAAYDCGACSGRAGSVNARVFSYMANHPEVRSKLAEKGLLIPAETQFVGALHDTTRDEIVFYDEFSLPPAHFELHTKNEVVFEKALDYNAKERSRRFYTVDTRKAPIKVHEKVLRRSVSLFEPRPELNHATNALCIIGGRHLSRGLFLDRRAFLNSYDYRHDPEGIYLSTILDAAAPVCGGINLEYFFSRVDEQKLGAGSKLPHNVMGLFGVANGIDGDLRPGLPTQMTEVHDPLRLLMIVEHDPVVVLKSLLRSAATYEWFINEWINLIVVHPETREFYRFKNGTYTLYEPLQQDVPMLSNLNALIETHTENLPVHLIPEN</sequence>
<evidence type="ECO:0000256" key="2">
    <source>
        <dbReference type="ARBA" id="ARBA00022475"/>
    </source>
</evidence>
<dbReference type="EMBL" id="CP002691">
    <property type="protein sequence ID" value="AEE50208.1"/>
    <property type="molecule type" value="Genomic_DNA"/>
</dbReference>
<evidence type="ECO:0000313" key="8">
    <source>
        <dbReference type="Proteomes" id="UP000008461"/>
    </source>
</evidence>
<feature type="binding site" evidence="6">
    <location>
        <position position="506"/>
    </location>
    <ligand>
        <name>Zn(2+)</name>
        <dbReference type="ChEBI" id="CHEBI:29105"/>
    </ligand>
</feature>
<gene>
    <name evidence="6" type="primary">dabA</name>
    <name evidence="7" type="ordered locus">Halhy_2331</name>
</gene>
<dbReference type="AlphaFoldDB" id="F4KV82"/>
<dbReference type="Proteomes" id="UP000008461">
    <property type="component" value="Chromosome"/>
</dbReference>
<keyword evidence="1 6" id="KW-0813">Transport</keyword>
<evidence type="ECO:0000256" key="5">
    <source>
        <dbReference type="ARBA" id="ARBA00023136"/>
    </source>
</evidence>
<keyword evidence="4 6" id="KW-0862">Zinc</keyword>
<comment type="function">
    <text evidence="6">Part of an energy-coupled inorganic carbon pump.</text>
</comment>
<keyword evidence="2 6" id="KW-1003">Cell membrane</keyword>
<reference key="2">
    <citation type="submission" date="2011-04" db="EMBL/GenBank/DDBJ databases">
        <title>Complete sequence of chromosome of Haliscomenobacter hydrossis DSM 1100.</title>
        <authorList>
            <consortium name="US DOE Joint Genome Institute (JGI-PGF)"/>
            <person name="Lucas S."/>
            <person name="Han J."/>
            <person name="Lapidus A."/>
            <person name="Bruce D."/>
            <person name="Goodwin L."/>
            <person name="Pitluck S."/>
            <person name="Peters L."/>
            <person name="Kyrpides N."/>
            <person name="Mavromatis K."/>
            <person name="Ivanova N."/>
            <person name="Ovchinnikova G."/>
            <person name="Pagani I."/>
            <person name="Daligault H."/>
            <person name="Detter J.C."/>
            <person name="Han C."/>
            <person name="Land M."/>
            <person name="Hauser L."/>
            <person name="Markowitz V."/>
            <person name="Cheng J.-F."/>
            <person name="Hugenholtz P."/>
            <person name="Woyke T."/>
            <person name="Wu D."/>
            <person name="Verbarg S."/>
            <person name="Frueling A."/>
            <person name="Brambilla E."/>
            <person name="Klenk H.-P."/>
            <person name="Eisen J.A."/>
        </authorList>
    </citation>
    <scope>NUCLEOTIDE SEQUENCE</scope>
    <source>
        <strain>DSM 1100</strain>
    </source>
</reference>
<dbReference type="GO" id="GO:0008270">
    <property type="term" value="F:zinc ion binding"/>
    <property type="evidence" value="ECO:0007669"/>
    <property type="project" value="UniProtKB-UniRule"/>
</dbReference>
<feature type="binding site" evidence="6">
    <location>
        <position position="521"/>
    </location>
    <ligand>
        <name>Zn(2+)</name>
        <dbReference type="ChEBI" id="CHEBI:29105"/>
    </ligand>
</feature>
<dbReference type="OrthoDB" id="9805101at2"/>
<dbReference type="HAMAP" id="MF_01871">
    <property type="entry name" value="DabA"/>
    <property type="match status" value="1"/>
</dbReference>
<dbReference type="RefSeq" id="WP_013764758.1">
    <property type="nucleotide sequence ID" value="NC_015510.1"/>
</dbReference>
<reference evidence="7 8" key="1">
    <citation type="journal article" date="2011" name="Stand. Genomic Sci.">
        <title>Complete genome sequence of Haliscomenobacter hydrossis type strain (O).</title>
        <authorList>
            <consortium name="US DOE Joint Genome Institute (JGI-PGF)"/>
            <person name="Daligault H."/>
            <person name="Lapidus A."/>
            <person name="Zeytun A."/>
            <person name="Nolan M."/>
            <person name="Lucas S."/>
            <person name="Del Rio T.G."/>
            <person name="Tice H."/>
            <person name="Cheng J.F."/>
            <person name="Tapia R."/>
            <person name="Han C."/>
            <person name="Goodwin L."/>
            <person name="Pitluck S."/>
            <person name="Liolios K."/>
            <person name="Pagani I."/>
            <person name="Ivanova N."/>
            <person name="Huntemann M."/>
            <person name="Mavromatis K."/>
            <person name="Mikhailova N."/>
            <person name="Pati A."/>
            <person name="Chen A."/>
            <person name="Palaniappan K."/>
            <person name="Land M."/>
            <person name="Hauser L."/>
            <person name="Brambilla E.M."/>
            <person name="Rohde M."/>
            <person name="Verbarg S."/>
            <person name="Goker M."/>
            <person name="Bristow J."/>
            <person name="Eisen J.A."/>
            <person name="Markowitz V."/>
            <person name="Hugenholtz P."/>
            <person name="Kyrpides N.C."/>
            <person name="Klenk H.P."/>
            <person name="Woyke T."/>
        </authorList>
    </citation>
    <scope>NUCLEOTIDE SEQUENCE [LARGE SCALE GENOMIC DNA]</scope>
    <source>
        <strain evidence="8">ATCC 27775 / DSM 1100 / LMG 10767 / O</strain>
    </source>
</reference>
<keyword evidence="8" id="KW-1185">Reference proteome</keyword>
<feature type="binding site" evidence="6">
    <location>
        <position position="337"/>
    </location>
    <ligand>
        <name>Zn(2+)</name>
        <dbReference type="ChEBI" id="CHEBI:29105"/>
    </ligand>
</feature>
<comment type="subcellular location">
    <subcellularLocation>
        <location evidence="6">Cell inner membrane</location>
        <topology evidence="6">Peripheral membrane protein</topology>
    </subcellularLocation>
</comment>
<comment type="subunit">
    <text evidence="6">Forms a complex with DabB.</text>
</comment>
<evidence type="ECO:0000256" key="6">
    <source>
        <dbReference type="HAMAP-Rule" id="MF_01871"/>
    </source>
</evidence>
<comment type="similarity">
    <text evidence="6">Belongs to the inorganic carbon transporter (TC 9.A.2) DabA family.</text>
</comment>
<dbReference type="HOGENOM" id="CLU_009885_0_0_10"/>
<accession>F4KV82</accession>
<dbReference type="PANTHER" id="PTHR38344:SF1">
    <property type="entry name" value="INORGANIC CARBON TRANSPORTER SUBUNIT DABA-RELATED"/>
    <property type="match status" value="1"/>
</dbReference>